<dbReference type="GeneID" id="117647699"/>
<evidence type="ECO:0000256" key="18">
    <source>
        <dbReference type="ARBA" id="ARBA00023288"/>
    </source>
</evidence>
<feature type="binding site" evidence="20">
    <location>
        <position position="438"/>
    </location>
    <ligand>
        <name>Zn(2+)</name>
        <dbReference type="ChEBI" id="CHEBI:29105"/>
        <note>catalytic</note>
    </ligand>
</feature>
<evidence type="ECO:0000256" key="19">
    <source>
        <dbReference type="PIRSR" id="PIRSR634016-1"/>
    </source>
</evidence>
<gene>
    <name evidence="29" type="primary">LOC117647699</name>
</gene>
<proteinExistence type="inferred from homology"/>
<protein>
    <submittedName>
        <fullName evidence="29">Aminopeptidase M1-D-like</fullName>
    </submittedName>
</protein>
<dbReference type="GO" id="GO:0005886">
    <property type="term" value="C:plasma membrane"/>
    <property type="evidence" value="ECO:0007669"/>
    <property type="project" value="UniProtKB-SubCell"/>
</dbReference>
<dbReference type="InterPro" id="IPR034016">
    <property type="entry name" value="M1_APN-typ"/>
</dbReference>
<evidence type="ECO:0000256" key="3">
    <source>
        <dbReference type="ARBA" id="ARBA00010136"/>
    </source>
</evidence>
<feature type="region of interest" description="Disordered" evidence="22">
    <location>
        <begin position="69"/>
        <end position="101"/>
    </location>
</feature>
<evidence type="ECO:0000256" key="15">
    <source>
        <dbReference type="ARBA" id="ARBA00023049"/>
    </source>
</evidence>
<dbReference type="InterPro" id="IPR042097">
    <property type="entry name" value="Aminopeptidase_N-like_N_sf"/>
</dbReference>
<reference evidence="29" key="1">
    <citation type="submission" date="2025-08" db="UniProtKB">
        <authorList>
            <consortium name="RefSeq"/>
        </authorList>
    </citation>
    <scope>IDENTIFICATION</scope>
    <source>
        <tissue evidence="29">Total insect</tissue>
    </source>
</reference>
<sequence>MARHGCSLFVVLVALAAASAAPAPQPLPLHPASSELPLAELAAQRGFVLPPRKPLAEVAVDGTVTGAQGFPFGMADPQPPQRARGPRQREHGGTRAKRAADDVYDETRLPTSVVPTRYTVVMAPNLASGEFFGSTDIYLNVLEATSRIVLHGSPDIAFSQVQIFKYSAEQNRFDENGEARFVPLGRYDDADRLVVDLERQLVAGQHYLLRFPLFGSRLRSDLKGFYLSTYMDHDRHTHFLATTQFEPTAARYAFPCFDEPSLKARFKILIEHDRSLSAKSNMPEISRNNISLAIARTEFDETLPMSTYLLAWVVSDLENIAADAAGNFRTWGRSSLLSPRSAYLANTVGPKALQLLEELTGIPYALPKVDQFAIPDFEAGAMENWGLVTFKESYLLETEDTSIRIREFIATTVCHELGHQWTGNLVTLDWWSNTWLNEGFATYFENVICDKIFPEWNLMDKFVTDNVHAAIANDVLPGQVAMSSPVTTTGAIADKFDHISYKKGGSVLRMFEHILGTTTFKKAINRYLSENAFGSGSPDLLFRAMNAEAALSGPSLPPGADFATMARSWTEQAGVPVVTVTRNAERGTATITQEQFLYGTPDDEQAMLWYVPIPEVVTASTGDWTKTAPARWLTPDAPTIADLEIAASANEWIAVNPQQTGYYLVNYDPANWRLLQQALKAERSAAAWKAGIQALAFLRDRLAITEAAQALRAFVRQITADAFDAVGFEAERSPSVEDTAKDEERYLRRLVASQACYGGNEKCIRGAEAAVQTAQHDYSRAPADTRDAAFCYAVQNSARTSARILEMYMSAKVSTEKAQYAAALACTRGYGSLESLLDSILNGQGYPRPTATDLRVLINAILSQWDNHKFMLAYFQKRSYEIESFAGSGFFFSLLTALIKDARSEDELVEIDRFMAKTYPDPAMAAKVEQLLDATRKGLEWNRRHYAEVSQWLFAATDTGPVSPPTAPTLRPTEGPPTRPPPRTTTTITTTTVATTTAKAKGAAGRATGVATILLPSLLAVLLLRIMDLNA</sequence>
<dbReference type="FunFam" id="2.60.40.1730:FF:000001">
    <property type="entry name" value="Leucyl-cystinyl aminopeptidase"/>
    <property type="match status" value="1"/>
</dbReference>
<dbReference type="InterPro" id="IPR027268">
    <property type="entry name" value="Peptidase_M4/M1_CTD_sf"/>
</dbReference>
<keyword evidence="15" id="KW-0482">Metalloprotease</keyword>
<evidence type="ECO:0000256" key="4">
    <source>
        <dbReference type="ARBA" id="ARBA00022438"/>
    </source>
</evidence>
<dbReference type="InterPro" id="IPR001930">
    <property type="entry name" value="Peptidase_M1"/>
</dbReference>
<dbReference type="GO" id="GO:0008270">
    <property type="term" value="F:zinc ion binding"/>
    <property type="evidence" value="ECO:0007669"/>
    <property type="project" value="InterPro"/>
</dbReference>
<feature type="domain" description="ERAP1-like C-terminal" evidence="26">
    <location>
        <begin position="674"/>
        <end position="936"/>
    </location>
</feature>
<keyword evidence="7" id="KW-0645">Protease</keyword>
<keyword evidence="8 23" id="KW-0812">Transmembrane</keyword>
<feature type="signal peptide" evidence="24">
    <location>
        <begin position="1"/>
        <end position="20"/>
    </location>
</feature>
<dbReference type="GO" id="GO:0006508">
    <property type="term" value="P:proteolysis"/>
    <property type="evidence" value="ECO:0007669"/>
    <property type="project" value="UniProtKB-KW"/>
</dbReference>
<dbReference type="AlphaFoldDB" id="A0A6P8Z6C6"/>
<evidence type="ECO:0000256" key="17">
    <source>
        <dbReference type="ARBA" id="ARBA00023180"/>
    </source>
</evidence>
<evidence type="ECO:0000259" key="27">
    <source>
        <dbReference type="Pfam" id="PF17900"/>
    </source>
</evidence>
<dbReference type="InParanoid" id="A0A6P8Z6C6"/>
<dbReference type="KEGG" id="tpal:117647699"/>
<dbReference type="OrthoDB" id="10031169at2759"/>
<keyword evidence="6" id="KW-0336">GPI-anchor</keyword>
<feature type="domain" description="Aminopeptidase N-like N-terminal" evidence="27">
    <location>
        <begin position="114"/>
        <end position="309"/>
    </location>
</feature>
<feature type="region of interest" description="Disordered" evidence="22">
    <location>
        <begin position="959"/>
        <end position="987"/>
    </location>
</feature>
<evidence type="ECO:0000256" key="16">
    <source>
        <dbReference type="ARBA" id="ARBA00023136"/>
    </source>
</evidence>
<keyword evidence="4" id="KW-0031">Aminopeptidase</keyword>
<dbReference type="CDD" id="cd09601">
    <property type="entry name" value="M1_APN-Q_like"/>
    <property type="match status" value="1"/>
</dbReference>
<dbReference type="GO" id="GO:0098552">
    <property type="term" value="C:side of membrane"/>
    <property type="evidence" value="ECO:0007669"/>
    <property type="project" value="UniProtKB-KW"/>
</dbReference>
<dbReference type="Gene3D" id="2.60.40.1730">
    <property type="entry name" value="tricorn interacting facor f3 domain"/>
    <property type="match status" value="1"/>
</dbReference>
<name>A0A6P8Z6C6_THRPL</name>
<dbReference type="GO" id="GO:0005615">
    <property type="term" value="C:extracellular space"/>
    <property type="evidence" value="ECO:0007669"/>
    <property type="project" value="TreeGrafter"/>
</dbReference>
<comment type="similarity">
    <text evidence="3">Belongs to the peptidase M1 family.</text>
</comment>
<dbReference type="Pfam" id="PF11838">
    <property type="entry name" value="ERAP1_C"/>
    <property type="match status" value="1"/>
</dbReference>
<evidence type="ECO:0000256" key="22">
    <source>
        <dbReference type="SAM" id="MobiDB-lite"/>
    </source>
</evidence>
<evidence type="ECO:0000256" key="6">
    <source>
        <dbReference type="ARBA" id="ARBA00022622"/>
    </source>
</evidence>
<dbReference type="Proteomes" id="UP000515158">
    <property type="component" value="Unplaced"/>
</dbReference>
<organism evidence="29">
    <name type="scientific">Thrips palmi</name>
    <name type="common">Melon thrips</name>
    <dbReference type="NCBI Taxonomy" id="161013"/>
    <lineage>
        <taxon>Eukaryota</taxon>
        <taxon>Metazoa</taxon>
        <taxon>Ecdysozoa</taxon>
        <taxon>Arthropoda</taxon>
        <taxon>Hexapoda</taxon>
        <taxon>Insecta</taxon>
        <taxon>Pterygota</taxon>
        <taxon>Neoptera</taxon>
        <taxon>Paraneoptera</taxon>
        <taxon>Thysanoptera</taxon>
        <taxon>Terebrantia</taxon>
        <taxon>Thripoidea</taxon>
        <taxon>Thripidae</taxon>
        <taxon>Thrips</taxon>
    </lineage>
</organism>
<evidence type="ECO:0000313" key="29">
    <source>
        <dbReference type="RefSeq" id="XP_034245486.1"/>
    </source>
</evidence>
<evidence type="ECO:0000256" key="11">
    <source>
        <dbReference type="ARBA" id="ARBA00022801"/>
    </source>
</evidence>
<dbReference type="InterPro" id="IPR050344">
    <property type="entry name" value="Peptidase_M1_aminopeptidases"/>
</dbReference>
<feature type="compositionally biased region" description="Basic and acidic residues" evidence="22">
    <location>
        <begin position="87"/>
        <end position="101"/>
    </location>
</feature>
<keyword evidence="17" id="KW-0325">Glycoprotein</keyword>
<dbReference type="GO" id="GO:0005737">
    <property type="term" value="C:cytoplasm"/>
    <property type="evidence" value="ECO:0007669"/>
    <property type="project" value="TreeGrafter"/>
</dbReference>
<evidence type="ECO:0000256" key="2">
    <source>
        <dbReference type="ARBA" id="ARBA00004609"/>
    </source>
</evidence>
<evidence type="ECO:0000256" key="1">
    <source>
        <dbReference type="ARBA" id="ARBA00004606"/>
    </source>
</evidence>
<keyword evidence="9 20" id="KW-0479">Metal-binding</keyword>
<dbReference type="PRINTS" id="PR00756">
    <property type="entry name" value="ALADIPTASE"/>
</dbReference>
<comment type="cofactor">
    <cofactor evidence="20">
        <name>Zn(2+)</name>
        <dbReference type="ChEBI" id="CHEBI:29105"/>
    </cofactor>
    <text evidence="20">Binds 1 zinc ion per subunit.</text>
</comment>
<evidence type="ECO:0000256" key="23">
    <source>
        <dbReference type="SAM" id="Phobius"/>
    </source>
</evidence>
<dbReference type="RefSeq" id="XP_034245486.1">
    <property type="nucleotide sequence ID" value="XM_034389595.1"/>
</dbReference>
<accession>A0A6P8Z6C6</accession>
<dbReference type="Gene3D" id="1.25.50.20">
    <property type="match status" value="1"/>
</dbReference>
<keyword evidence="10 24" id="KW-0732">Signal</keyword>
<keyword evidence="11" id="KW-0378">Hydrolase</keyword>
<dbReference type="FunFam" id="1.10.390.10:FF:000013">
    <property type="entry name" value="Aminopeptidase N"/>
    <property type="match status" value="1"/>
</dbReference>
<dbReference type="FunFam" id="2.60.40.1910:FF:000008">
    <property type="entry name" value="Aminopeptidase"/>
    <property type="match status" value="1"/>
</dbReference>
<evidence type="ECO:0000256" key="13">
    <source>
        <dbReference type="ARBA" id="ARBA00022968"/>
    </source>
</evidence>
<feature type="chain" id="PRO_5028064275" evidence="24">
    <location>
        <begin position="21"/>
        <end position="1031"/>
    </location>
</feature>
<dbReference type="GO" id="GO:0042277">
    <property type="term" value="F:peptide binding"/>
    <property type="evidence" value="ECO:0007669"/>
    <property type="project" value="TreeGrafter"/>
</dbReference>
<dbReference type="Gene3D" id="1.10.390.10">
    <property type="entry name" value="Neutral Protease Domain 2"/>
    <property type="match status" value="1"/>
</dbReference>
<feature type="active site" description="Proton acceptor" evidence="19">
    <location>
        <position position="416"/>
    </location>
</feature>
<keyword evidence="14 23" id="KW-1133">Transmembrane helix</keyword>
<keyword evidence="13" id="KW-0735">Signal-anchor</keyword>
<dbReference type="SUPFAM" id="SSF55486">
    <property type="entry name" value="Metalloproteases ('zincins'), catalytic domain"/>
    <property type="match status" value="1"/>
</dbReference>
<feature type="compositionally biased region" description="Pro residues" evidence="22">
    <location>
        <begin position="974"/>
        <end position="983"/>
    </location>
</feature>
<keyword evidence="5" id="KW-1003">Cell membrane</keyword>
<keyword evidence="16 23" id="KW-0472">Membrane</keyword>
<evidence type="ECO:0000256" key="9">
    <source>
        <dbReference type="ARBA" id="ARBA00022723"/>
    </source>
</evidence>
<evidence type="ECO:0000259" key="26">
    <source>
        <dbReference type="Pfam" id="PF11838"/>
    </source>
</evidence>
<evidence type="ECO:0000256" key="5">
    <source>
        <dbReference type="ARBA" id="ARBA00022475"/>
    </source>
</evidence>
<feature type="binding site" evidence="20">
    <location>
        <position position="415"/>
    </location>
    <ligand>
        <name>Zn(2+)</name>
        <dbReference type="ChEBI" id="CHEBI:29105"/>
        <note>catalytic</note>
    </ligand>
</feature>
<keyword evidence="28" id="KW-1185">Reference proteome</keyword>
<dbReference type="Pfam" id="PF01433">
    <property type="entry name" value="Peptidase_M1"/>
    <property type="match status" value="1"/>
</dbReference>
<evidence type="ECO:0000256" key="8">
    <source>
        <dbReference type="ARBA" id="ARBA00022692"/>
    </source>
</evidence>
<evidence type="ECO:0000256" key="14">
    <source>
        <dbReference type="ARBA" id="ARBA00022989"/>
    </source>
</evidence>
<dbReference type="InterPro" id="IPR045357">
    <property type="entry name" value="Aminopeptidase_N-like_N"/>
</dbReference>
<evidence type="ECO:0000256" key="10">
    <source>
        <dbReference type="ARBA" id="ARBA00022729"/>
    </source>
</evidence>
<feature type="transmembrane region" description="Helical" evidence="23">
    <location>
        <begin position="1007"/>
        <end position="1027"/>
    </location>
</feature>
<evidence type="ECO:0000256" key="21">
    <source>
        <dbReference type="PIRSR" id="PIRSR634016-4"/>
    </source>
</evidence>
<keyword evidence="12 20" id="KW-0862">Zinc</keyword>
<dbReference type="Pfam" id="PF17900">
    <property type="entry name" value="Peptidase_M1_N"/>
    <property type="match status" value="1"/>
</dbReference>
<dbReference type="InterPro" id="IPR024571">
    <property type="entry name" value="ERAP1-like_C_dom"/>
</dbReference>
<dbReference type="PANTHER" id="PTHR11533:SF290">
    <property type="entry name" value="AMINOPEPTIDASE"/>
    <property type="match status" value="1"/>
</dbReference>
<evidence type="ECO:0000259" key="25">
    <source>
        <dbReference type="Pfam" id="PF01433"/>
    </source>
</evidence>
<dbReference type="Gene3D" id="2.60.40.1910">
    <property type="match status" value="1"/>
</dbReference>
<comment type="subcellular location">
    <subcellularLocation>
        <location evidence="2">Cell membrane</location>
        <topology evidence="2">Lipid-anchor</topology>
        <topology evidence="2">GPI-anchor</topology>
    </subcellularLocation>
    <subcellularLocation>
        <location evidence="1">Membrane</location>
        <topology evidence="1">Single-pass type II membrane protein</topology>
    </subcellularLocation>
</comment>
<evidence type="ECO:0000256" key="20">
    <source>
        <dbReference type="PIRSR" id="PIRSR634016-3"/>
    </source>
</evidence>
<dbReference type="InterPro" id="IPR014782">
    <property type="entry name" value="Peptidase_M1_dom"/>
</dbReference>
<dbReference type="SUPFAM" id="SSF63737">
    <property type="entry name" value="Leukotriene A4 hydrolase N-terminal domain"/>
    <property type="match status" value="1"/>
</dbReference>
<feature type="binding site" evidence="20">
    <location>
        <position position="419"/>
    </location>
    <ligand>
        <name>Zn(2+)</name>
        <dbReference type="ChEBI" id="CHEBI:29105"/>
        <note>catalytic</note>
    </ligand>
</feature>
<dbReference type="GO" id="GO:0070006">
    <property type="term" value="F:metalloaminopeptidase activity"/>
    <property type="evidence" value="ECO:0007669"/>
    <property type="project" value="TreeGrafter"/>
</dbReference>
<evidence type="ECO:0000313" key="28">
    <source>
        <dbReference type="Proteomes" id="UP000515158"/>
    </source>
</evidence>
<keyword evidence="18" id="KW-0449">Lipoprotein</keyword>
<feature type="site" description="Transition state stabilizer" evidence="21">
    <location>
        <position position="501"/>
    </location>
</feature>
<feature type="domain" description="Peptidase M1 membrane alanine aminopeptidase" evidence="25">
    <location>
        <begin position="350"/>
        <end position="548"/>
    </location>
</feature>
<dbReference type="PANTHER" id="PTHR11533">
    <property type="entry name" value="PROTEASE M1 ZINC METALLOPROTEASE"/>
    <property type="match status" value="1"/>
</dbReference>
<dbReference type="GO" id="GO:0043171">
    <property type="term" value="P:peptide catabolic process"/>
    <property type="evidence" value="ECO:0007669"/>
    <property type="project" value="TreeGrafter"/>
</dbReference>
<evidence type="ECO:0000256" key="7">
    <source>
        <dbReference type="ARBA" id="ARBA00022670"/>
    </source>
</evidence>
<evidence type="ECO:0000256" key="12">
    <source>
        <dbReference type="ARBA" id="ARBA00022833"/>
    </source>
</evidence>
<evidence type="ECO:0000256" key="24">
    <source>
        <dbReference type="SAM" id="SignalP"/>
    </source>
</evidence>